<name>A0A1L9VB28_ASPGL</name>
<proteinExistence type="inferred from homology"/>
<keyword evidence="9" id="KW-1185">Reference proteome</keyword>
<keyword evidence="5" id="KW-0687">Ribonucleoprotein</keyword>
<evidence type="ECO:0000256" key="3">
    <source>
        <dbReference type="ARBA" id="ARBA00022980"/>
    </source>
</evidence>
<feature type="region of interest" description="Disordered" evidence="7">
    <location>
        <begin position="90"/>
        <end position="109"/>
    </location>
</feature>
<evidence type="ECO:0000313" key="9">
    <source>
        <dbReference type="Proteomes" id="UP000184300"/>
    </source>
</evidence>
<evidence type="ECO:0000256" key="7">
    <source>
        <dbReference type="SAM" id="MobiDB-lite"/>
    </source>
</evidence>
<dbReference type="GeneID" id="34461197"/>
<gene>
    <name evidence="8" type="ORF">ASPGLDRAFT_38351</name>
</gene>
<sequence length="388" mass="43220">MRPSARLLSLEISGSRTLYVCSSCRQEARPRPVLSRQFLRNASTSSGSTPLTEKVRRKLWGTENPPGMKDPYGGPGALEKKLRVNQNIQEEDAGKVESAEPAEVAETAGREDADYVPAMSWERIEKIGHLGGWENYPATQADEYSPFMLKQKLTKREHLYLAAHQTAVELCLLHALKKPLTSIYDVAEHDKSVFKMIWKCKIQPGANGQWDGVVYPNKQTEAALVYIFEQIGGQPEAAVAEAAAETKQVEAEAEAPAEELDEGTYVSESPGIPFFGYQDVRDKGFLSLALNDPAVKFAFLKRFSQLSGHFPDPIIHPISNVKEVVDLILKTLNPKPIKLADQLFNKTSLQSRSNVKIFAKKQRSSNRDEEMGRKKVIEAELRARGLIA</sequence>
<dbReference type="RefSeq" id="XP_022397844.1">
    <property type="nucleotide sequence ID" value="XM_022544936.1"/>
</dbReference>
<evidence type="ECO:0000256" key="2">
    <source>
        <dbReference type="ARBA" id="ARBA00008860"/>
    </source>
</evidence>
<dbReference type="GO" id="GO:0005840">
    <property type="term" value="C:ribosome"/>
    <property type="evidence" value="ECO:0007669"/>
    <property type="project" value="UniProtKB-KW"/>
</dbReference>
<organism evidence="8 9">
    <name type="scientific">Aspergillus glaucus CBS 516.65</name>
    <dbReference type="NCBI Taxonomy" id="1160497"/>
    <lineage>
        <taxon>Eukaryota</taxon>
        <taxon>Fungi</taxon>
        <taxon>Dikarya</taxon>
        <taxon>Ascomycota</taxon>
        <taxon>Pezizomycotina</taxon>
        <taxon>Eurotiomycetes</taxon>
        <taxon>Eurotiomycetidae</taxon>
        <taxon>Eurotiales</taxon>
        <taxon>Aspergillaceae</taxon>
        <taxon>Aspergillus</taxon>
        <taxon>Aspergillus subgen. Aspergillus</taxon>
    </lineage>
</organism>
<evidence type="ECO:0000256" key="1">
    <source>
        <dbReference type="ARBA" id="ARBA00004173"/>
    </source>
</evidence>
<comment type="similarity">
    <text evidence="2">Belongs to the mitochondrion-specific ribosomal protein mL50 family.</text>
</comment>
<dbReference type="AlphaFoldDB" id="A0A1L9VB28"/>
<evidence type="ECO:0000256" key="6">
    <source>
        <dbReference type="ARBA" id="ARBA00035183"/>
    </source>
</evidence>
<dbReference type="InterPro" id="IPR018305">
    <property type="entry name" value="Ribosomal_m50"/>
</dbReference>
<keyword evidence="3" id="KW-0689">Ribosomal protein</keyword>
<dbReference type="STRING" id="1160497.A0A1L9VB28"/>
<keyword evidence="4" id="KW-0496">Mitochondrion</keyword>
<evidence type="ECO:0000313" key="8">
    <source>
        <dbReference type="EMBL" id="OJJ81146.1"/>
    </source>
</evidence>
<dbReference type="GO" id="GO:1990904">
    <property type="term" value="C:ribonucleoprotein complex"/>
    <property type="evidence" value="ECO:0007669"/>
    <property type="project" value="UniProtKB-KW"/>
</dbReference>
<dbReference type="Proteomes" id="UP000184300">
    <property type="component" value="Unassembled WGS sequence"/>
</dbReference>
<evidence type="ECO:0000256" key="5">
    <source>
        <dbReference type="ARBA" id="ARBA00023274"/>
    </source>
</evidence>
<protein>
    <recommendedName>
        <fullName evidence="6">Large ribosomal subunit protein mL50</fullName>
    </recommendedName>
</protein>
<evidence type="ECO:0000256" key="4">
    <source>
        <dbReference type="ARBA" id="ARBA00023128"/>
    </source>
</evidence>
<reference evidence="9" key="1">
    <citation type="journal article" date="2017" name="Genome Biol.">
        <title>Comparative genomics reveals high biological diversity and specific adaptations in the industrially and medically important fungal genus Aspergillus.</title>
        <authorList>
            <person name="de Vries R.P."/>
            <person name="Riley R."/>
            <person name="Wiebenga A."/>
            <person name="Aguilar-Osorio G."/>
            <person name="Amillis S."/>
            <person name="Uchima C.A."/>
            <person name="Anderluh G."/>
            <person name="Asadollahi M."/>
            <person name="Askin M."/>
            <person name="Barry K."/>
            <person name="Battaglia E."/>
            <person name="Bayram O."/>
            <person name="Benocci T."/>
            <person name="Braus-Stromeyer S.A."/>
            <person name="Caldana C."/>
            <person name="Canovas D."/>
            <person name="Cerqueira G.C."/>
            <person name="Chen F."/>
            <person name="Chen W."/>
            <person name="Choi C."/>
            <person name="Clum A."/>
            <person name="Dos Santos R.A."/>
            <person name="Damasio A.R."/>
            <person name="Diallinas G."/>
            <person name="Emri T."/>
            <person name="Fekete E."/>
            <person name="Flipphi M."/>
            <person name="Freyberg S."/>
            <person name="Gallo A."/>
            <person name="Gournas C."/>
            <person name="Habgood R."/>
            <person name="Hainaut M."/>
            <person name="Harispe M.L."/>
            <person name="Henrissat B."/>
            <person name="Hilden K.S."/>
            <person name="Hope R."/>
            <person name="Hossain A."/>
            <person name="Karabika E."/>
            <person name="Karaffa L."/>
            <person name="Karanyi Z."/>
            <person name="Krasevec N."/>
            <person name="Kuo A."/>
            <person name="Kusch H."/>
            <person name="LaButti K."/>
            <person name="Lagendijk E.L."/>
            <person name="Lapidus A."/>
            <person name="Levasseur A."/>
            <person name="Lindquist E."/>
            <person name="Lipzen A."/>
            <person name="Logrieco A.F."/>
            <person name="MacCabe A."/>
            <person name="Maekelae M.R."/>
            <person name="Malavazi I."/>
            <person name="Melin P."/>
            <person name="Meyer V."/>
            <person name="Mielnichuk N."/>
            <person name="Miskei M."/>
            <person name="Molnar A.P."/>
            <person name="Mule G."/>
            <person name="Ngan C.Y."/>
            <person name="Orejas M."/>
            <person name="Orosz E."/>
            <person name="Ouedraogo J.P."/>
            <person name="Overkamp K.M."/>
            <person name="Park H.-S."/>
            <person name="Perrone G."/>
            <person name="Piumi F."/>
            <person name="Punt P.J."/>
            <person name="Ram A.F."/>
            <person name="Ramon A."/>
            <person name="Rauscher S."/>
            <person name="Record E."/>
            <person name="Riano-Pachon D.M."/>
            <person name="Robert V."/>
            <person name="Roehrig J."/>
            <person name="Ruller R."/>
            <person name="Salamov A."/>
            <person name="Salih N.S."/>
            <person name="Samson R.A."/>
            <person name="Sandor E."/>
            <person name="Sanguinetti M."/>
            <person name="Schuetze T."/>
            <person name="Sepcic K."/>
            <person name="Shelest E."/>
            <person name="Sherlock G."/>
            <person name="Sophianopoulou V."/>
            <person name="Squina F.M."/>
            <person name="Sun H."/>
            <person name="Susca A."/>
            <person name="Todd R.B."/>
            <person name="Tsang A."/>
            <person name="Unkles S.E."/>
            <person name="van de Wiele N."/>
            <person name="van Rossen-Uffink D."/>
            <person name="Oliveira J.V."/>
            <person name="Vesth T.C."/>
            <person name="Visser J."/>
            <person name="Yu J.-H."/>
            <person name="Zhou M."/>
            <person name="Andersen M.R."/>
            <person name="Archer D.B."/>
            <person name="Baker S.E."/>
            <person name="Benoit I."/>
            <person name="Brakhage A.A."/>
            <person name="Braus G.H."/>
            <person name="Fischer R."/>
            <person name="Frisvad J.C."/>
            <person name="Goldman G.H."/>
            <person name="Houbraken J."/>
            <person name="Oakley B."/>
            <person name="Pocsi I."/>
            <person name="Scazzocchio C."/>
            <person name="Seiboth B."/>
            <person name="vanKuyk P.A."/>
            <person name="Wortman J."/>
            <person name="Dyer P.S."/>
            <person name="Grigoriev I.V."/>
        </authorList>
    </citation>
    <scope>NUCLEOTIDE SEQUENCE [LARGE SCALE GENOMIC DNA]</scope>
    <source>
        <strain evidence="9">CBS 516.65</strain>
    </source>
</reference>
<accession>A0A1L9VB28</accession>
<comment type="subcellular location">
    <subcellularLocation>
        <location evidence="1">Mitochondrion</location>
    </subcellularLocation>
</comment>
<dbReference type="Pfam" id="PF10501">
    <property type="entry name" value="Ribosomal_L50"/>
    <property type="match status" value="1"/>
</dbReference>
<dbReference type="VEuPathDB" id="FungiDB:ASPGLDRAFT_38351"/>
<dbReference type="EMBL" id="KV878907">
    <property type="protein sequence ID" value="OJJ81146.1"/>
    <property type="molecule type" value="Genomic_DNA"/>
</dbReference>
<dbReference type="GO" id="GO:0005739">
    <property type="term" value="C:mitochondrion"/>
    <property type="evidence" value="ECO:0007669"/>
    <property type="project" value="UniProtKB-SubCell"/>
</dbReference>
<dbReference type="OrthoDB" id="6220758at2759"/>